<dbReference type="EMBL" id="JRNN01000063">
    <property type="protein sequence ID" value="KGF34901.1"/>
    <property type="molecule type" value="Genomic_DNA"/>
</dbReference>
<reference evidence="2 3" key="1">
    <citation type="submission" date="2014-07" db="EMBL/GenBank/DDBJ databases">
        <authorList>
            <person name="McCorrison J."/>
            <person name="Sanka R."/>
            <person name="Torralba M."/>
            <person name="Gillis M."/>
            <person name="Haft D.H."/>
            <person name="Methe B."/>
            <person name="Sutton G."/>
            <person name="Nelson K.E."/>
        </authorList>
    </citation>
    <scope>NUCLEOTIDE SEQUENCE [LARGE SCALE GENOMIC DNA]</scope>
    <source>
        <strain evidence="2 3">DNF00853</strain>
    </source>
</reference>
<dbReference type="RefSeq" id="WP_036872567.1">
    <property type="nucleotide sequence ID" value="NZ_JRNN01000063.1"/>
</dbReference>
<dbReference type="NCBIfam" id="TIGR04131">
    <property type="entry name" value="Bac_Flav_CTERM"/>
    <property type="match status" value="1"/>
</dbReference>
<dbReference type="InterPro" id="IPR035986">
    <property type="entry name" value="PKD_dom_sf"/>
</dbReference>
<dbReference type="OrthoDB" id="1123245at2"/>
<dbReference type="Proteomes" id="UP000029556">
    <property type="component" value="Unassembled WGS sequence"/>
</dbReference>
<evidence type="ECO:0000313" key="3">
    <source>
        <dbReference type="Proteomes" id="UP000029556"/>
    </source>
</evidence>
<gene>
    <name evidence="2" type="ORF">HMPREF2137_05930</name>
</gene>
<feature type="chain" id="PRO_5001916162" evidence="1">
    <location>
        <begin position="21"/>
        <end position="239"/>
    </location>
</feature>
<sequence length="239" mass="26949">MKIKTALFILLLLTSLHMMAQETPTISPSAIFTTVDGETSEAVTEFSGSAPLKAKFSANIANQGDWNAYYEWRFTLEGEKKPYLIRYEQDTEVTFTKSGSHRVVLYAIFTHDTDSVKYTEEYWADASPITVSISESKLEMPNAFSPNGDGINDIYKAKDGWQSLTEFKAYIFNRWGQKLFEWTNPADGWDGKFQGKDVKQGVYFCLVKAKGADGRTFNIKTDVNLLRGYNEDGGTKMGK</sequence>
<dbReference type="SUPFAM" id="SSF49299">
    <property type="entry name" value="PKD domain"/>
    <property type="match status" value="1"/>
</dbReference>
<organism evidence="2 3">
    <name type="scientific">Hoylesella buccalis DNF00853</name>
    <dbReference type="NCBI Taxonomy" id="1401074"/>
    <lineage>
        <taxon>Bacteria</taxon>
        <taxon>Pseudomonadati</taxon>
        <taxon>Bacteroidota</taxon>
        <taxon>Bacteroidia</taxon>
        <taxon>Bacteroidales</taxon>
        <taxon>Prevotellaceae</taxon>
        <taxon>Hoylesella</taxon>
    </lineage>
</organism>
<accession>A0A095ZKK7</accession>
<proteinExistence type="predicted"/>
<name>A0A095ZKK7_9BACT</name>
<feature type="signal peptide" evidence="1">
    <location>
        <begin position="1"/>
        <end position="20"/>
    </location>
</feature>
<dbReference type="Pfam" id="PF13585">
    <property type="entry name" value="CHU_C"/>
    <property type="match status" value="1"/>
</dbReference>
<evidence type="ECO:0000256" key="1">
    <source>
        <dbReference type="SAM" id="SignalP"/>
    </source>
</evidence>
<protein>
    <submittedName>
        <fullName evidence="2">Gliding motility protein</fullName>
    </submittedName>
</protein>
<keyword evidence="1" id="KW-0732">Signal</keyword>
<dbReference type="InterPro" id="IPR026341">
    <property type="entry name" value="T9SS_type_B"/>
</dbReference>
<comment type="caution">
    <text evidence="2">The sequence shown here is derived from an EMBL/GenBank/DDBJ whole genome shotgun (WGS) entry which is preliminary data.</text>
</comment>
<dbReference type="AlphaFoldDB" id="A0A095ZKK7"/>
<evidence type="ECO:0000313" key="2">
    <source>
        <dbReference type="EMBL" id="KGF34901.1"/>
    </source>
</evidence>